<feature type="transmembrane region" description="Helical" evidence="1">
    <location>
        <begin position="167"/>
        <end position="186"/>
    </location>
</feature>
<name>A0A9D1DF71_9FIRM</name>
<proteinExistence type="predicted"/>
<dbReference type="EMBL" id="DVGZ01000029">
    <property type="protein sequence ID" value="HIR46634.1"/>
    <property type="molecule type" value="Genomic_DNA"/>
</dbReference>
<sequence>MLNLVWAALILASIVCAFVTGRTQELTQAVFLGAQRAVELVIAMAGAMAVWTGVLKAAEAGGLTGAAARMLHPLIRRLFPDCREGGEAEQAICMNLAANLFGMGNAATPMGIAAMRAMERENPLGGVNRSMVRFVVVNTASLQLFPTTLGALRAAEGSANPFDILPAVWLVSAVSLVVALLACFALEGRHA</sequence>
<reference evidence="2" key="1">
    <citation type="submission" date="2020-10" db="EMBL/GenBank/DDBJ databases">
        <authorList>
            <person name="Gilroy R."/>
        </authorList>
    </citation>
    <scope>NUCLEOTIDE SEQUENCE</scope>
    <source>
        <strain evidence="2">ChiSxjej1B13-7958</strain>
    </source>
</reference>
<dbReference type="AlphaFoldDB" id="A0A9D1DF71"/>
<evidence type="ECO:0000313" key="3">
    <source>
        <dbReference type="Proteomes" id="UP000824242"/>
    </source>
</evidence>
<dbReference type="Proteomes" id="UP000824242">
    <property type="component" value="Unassembled WGS sequence"/>
</dbReference>
<comment type="caution">
    <text evidence="2">The sequence shown here is derived from an EMBL/GenBank/DDBJ whole genome shotgun (WGS) entry which is preliminary data.</text>
</comment>
<keyword evidence="1" id="KW-0812">Transmembrane</keyword>
<keyword evidence="1" id="KW-1133">Transmembrane helix</keyword>
<evidence type="ECO:0000313" key="2">
    <source>
        <dbReference type="EMBL" id="HIR46634.1"/>
    </source>
</evidence>
<protein>
    <submittedName>
        <fullName evidence="2">Spore maturation protein A</fullName>
    </submittedName>
</protein>
<gene>
    <name evidence="2" type="ORF">IAB89_03085</name>
</gene>
<organism evidence="2 3">
    <name type="scientific">Candidatus Caccousia avicola</name>
    <dbReference type="NCBI Taxonomy" id="2840721"/>
    <lineage>
        <taxon>Bacteria</taxon>
        <taxon>Bacillati</taxon>
        <taxon>Bacillota</taxon>
        <taxon>Clostridia</taxon>
        <taxon>Eubacteriales</taxon>
        <taxon>Oscillospiraceae</taxon>
        <taxon>Oscillospiraceae incertae sedis</taxon>
        <taxon>Candidatus Caccousia</taxon>
    </lineage>
</organism>
<reference evidence="2" key="2">
    <citation type="journal article" date="2021" name="PeerJ">
        <title>Extensive microbial diversity within the chicken gut microbiome revealed by metagenomics and culture.</title>
        <authorList>
            <person name="Gilroy R."/>
            <person name="Ravi A."/>
            <person name="Getino M."/>
            <person name="Pursley I."/>
            <person name="Horton D.L."/>
            <person name="Alikhan N.F."/>
            <person name="Baker D."/>
            <person name="Gharbi K."/>
            <person name="Hall N."/>
            <person name="Watson M."/>
            <person name="Adriaenssens E.M."/>
            <person name="Foster-Nyarko E."/>
            <person name="Jarju S."/>
            <person name="Secka A."/>
            <person name="Antonio M."/>
            <person name="Oren A."/>
            <person name="Chaudhuri R.R."/>
            <person name="La Ragione R."/>
            <person name="Hildebrand F."/>
            <person name="Pallen M.J."/>
        </authorList>
    </citation>
    <scope>NUCLEOTIDE SEQUENCE</scope>
    <source>
        <strain evidence="2">ChiSxjej1B13-7958</strain>
    </source>
</reference>
<keyword evidence="1" id="KW-0472">Membrane</keyword>
<evidence type="ECO:0000256" key="1">
    <source>
        <dbReference type="SAM" id="Phobius"/>
    </source>
</evidence>
<accession>A0A9D1DF71</accession>